<evidence type="ECO:0000313" key="3">
    <source>
        <dbReference type="Proteomes" id="UP000886814"/>
    </source>
</evidence>
<evidence type="ECO:0000256" key="1">
    <source>
        <dbReference type="SAM" id="Phobius"/>
    </source>
</evidence>
<evidence type="ECO:0000313" key="2">
    <source>
        <dbReference type="EMBL" id="HIV39264.1"/>
    </source>
</evidence>
<keyword evidence="1" id="KW-1133">Transmembrane helix</keyword>
<reference evidence="2" key="1">
    <citation type="journal article" date="2021" name="PeerJ">
        <title>Extensive microbial diversity within the chicken gut microbiome revealed by metagenomics and culture.</title>
        <authorList>
            <person name="Gilroy R."/>
            <person name="Ravi A."/>
            <person name="Getino M."/>
            <person name="Pursley I."/>
            <person name="Horton D.L."/>
            <person name="Alikhan N.F."/>
            <person name="Baker D."/>
            <person name="Gharbi K."/>
            <person name="Hall N."/>
            <person name="Watson M."/>
            <person name="Adriaenssens E.M."/>
            <person name="Foster-Nyarko E."/>
            <person name="Jarju S."/>
            <person name="Secka A."/>
            <person name="Antonio M."/>
            <person name="Oren A."/>
            <person name="Chaudhuri R.R."/>
            <person name="La Ragione R."/>
            <person name="Hildebrand F."/>
            <person name="Pallen M.J."/>
        </authorList>
    </citation>
    <scope>NUCLEOTIDE SEQUENCE</scope>
    <source>
        <strain evidence="2">CHK195-9823</strain>
    </source>
</reference>
<feature type="transmembrane region" description="Helical" evidence="1">
    <location>
        <begin position="179"/>
        <end position="201"/>
    </location>
</feature>
<gene>
    <name evidence="2" type="ORF">H9747_09775</name>
</gene>
<dbReference type="AlphaFoldDB" id="A0A9D1PEU8"/>
<comment type="caution">
    <text evidence="2">The sequence shown here is derived from an EMBL/GenBank/DDBJ whole genome shotgun (WGS) entry which is preliminary data.</text>
</comment>
<dbReference type="InterPro" id="IPR006938">
    <property type="entry name" value="DUF624"/>
</dbReference>
<proteinExistence type="predicted"/>
<reference evidence="2" key="2">
    <citation type="submission" date="2021-04" db="EMBL/GenBank/DDBJ databases">
        <authorList>
            <person name="Gilroy R."/>
        </authorList>
    </citation>
    <scope>NUCLEOTIDE SEQUENCE</scope>
    <source>
        <strain evidence="2">CHK195-9823</strain>
    </source>
</reference>
<keyword evidence="1" id="KW-0812">Transmembrane</keyword>
<name>A0A9D1PEU8_9FIRM</name>
<protein>
    <submittedName>
        <fullName evidence="2">YesL family protein</fullName>
    </submittedName>
</protein>
<feature type="transmembrane region" description="Helical" evidence="1">
    <location>
        <begin position="155"/>
        <end position="173"/>
    </location>
</feature>
<dbReference type="Proteomes" id="UP000886814">
    <property type="component" value="Unassembled WGS sequence"/>
</dbReference>
<dbReference type="Pfam" id="PF04854">
    <property type="entry name" value="DUF624"/>
    <property type="match status" value="1"/>
</dbReference>
<feature type="transmembrane region" description="Helical" evidence="1">
    <location>
        <begin position="109"/>
        <end position="134"/>
    </location>
</feature>
<keyword evidence="1" id="KW-0472">Membrane</keyword>
<feature type="transmembrane region" description="Helical" evidence="1">
    <location>
        <begin position="80"/>
        <end position="97"/>
    </location>
</feature>
<organism evidence="2 3">
    <name type="scientific">Candidatus Blautia stercorigallinarum</name>
    <dbReference type="NCBI Taxonomy" id="2838501"/>
    <lineage>
        <taxon>Bacteria</taxon>
        <taxon>Bacillati</taxon>
        <taxon>Bacillota</taxon>
        <taxon>Clostridia</taxon>
        <taxon>Lachnospirales</taxon>
        <taxon>Lachnospiraceae</taxon>
        <taxon>Blautia</taxon>
    </lineage>
</organism>
<accession>A0A9D1PEU8</accession>
<dbReference type="EMBL" id="DXIQ01000063">
    <property type="protein sequence ID" value="HIV39264.1"/>
    <property type="molecule type" value="Genomic_DNA"/>
</dbReference>
<sequence>MNLIGGFLGNDSTFGRLMTKVGTIIAANVLFAVCCIPFVTIGAAQKALYHTIFSMINAEDCINPFKTFWQGLRKNFIRTTLYWLAFVGIMMLGSIDLQVCGQTSGVLKYFSAGIIGVMFIVLVIALYLFPLLSVYTGKLTEMIKRSIFFALNSPLRLAGVLLVNVVPLLIYFLDEANRPTYAFIGAFFGFGLMALITGKLLNPQIRKFPENLILAENKTAI</sequence>
<feature type="transmembrane region" description="Helical" evidence="1">
    <location>
        <begin position="24"/>
        <end position="44"/>
    </location>
</feature>